<evidence type="ECO:0008006" key="2">
    <source>
        <dbReference type="Google" id="ProtNLM"/>
    </source>
</evidence>
<sequence>MYVLVILSTSSLAACNDHNPVNLSSSNELSQESIKVSPTPSVSQKKDEVFYGEWVIKKLLASDSITTHGDEDIQFLLGKKITYSADSVILYNETTLKNPHYKLSLNTKEEFSKENDNEISLEQLGIEGNSVTSVMIYEDEASKVPWIISGKNKIGWSFMIKDKDTLIIGNGGDFFELVRNSKSS</sequence>
<comment type="caution">
    <text evidence="1">The sequence shown here is derived from an EMBL/GenBank/DDBJ whole genome shotgun (WGS) entry which is preliminary data.</text>
</comment>
<dbReference type="AlphaFoldDB" id="A0A6G3ZRN5"/>
<protein>
    <recommendedName>
        <fullName evidence="2">Lipocalin-like domain-containing protein</fullName>
    </recommendedName>
</protein>
<evidence type="ECO:0000313" key="1">
    <source>
        <dbReference type="EMBL" id="NEW04698.1"/>
    </source>
</evidence>
<reference evidence="1" key="1">
    <citation type="submission" date="2020-02" db="EMBL/GenBank/DDBJ databases">
        <authorList>
            <person name="Shen X.-R."/>
            <person name="Zhang Y.-X."/>
        </authorList>
    </citation>
    <scope>NUCLEOTIDE SEQUENCE</scope>
    <source>
        <strain evidence="1">SYP-B3998</strain>
    </source>
</reference>
<proteinExistence type="predicted"/>
<dbReference type="RefSeq" id="WP_163940406.1">
    <property type="nucleotide sequence ID" value="NZ_JAAIKC010000001.1"/>
</dbReference>
<name>A0A6G3ZRN5_9BACL</name>
<organism evidence="1">
    <name type="scientific">Paenibacillus sp. SYP-B3998</name>
    <dbReference type="NCBI Taxonomy" id="2678564"/>
    <lineage>
        <taxon>Bacteria</taxon>
        <taxon>Bacillati</taxon>
        <taxon>Bacillota</taxon>
        <taxon>Bacilli</taxon>
        <taxon>Bacillales</taxon>
        <taxon>Paenibacillaceae</taxon>
        <taxon>Paenibacillus</taxon>
    </lineage>
</organism>
<dbReference type="EMBL" id="JAAIKC010000001">
    <property type="protein sequence ID" value="NEW04698.1"/>
    <property type="molecule type" value="Genomic_DNA"/>
</dbReference>
<gene>
    <name evidence="1" type="ORF">GK047_01520</name>
</gene>
<accession>A0A6G3ZRN5</accession>